<feature type="transmembrane region" description="Helical" evidence="6">
    <location>
        <begin position="26"/>
        <end position="46"/>
    </location>
</feature>
<dbReference type="Proteomes" id="UP000276443">
    <property type="component" value="Unassembled WGS sequence"/>
</dbReference>
<comment type="caution">
    <text evidence="8">The sequence shown here is derived from an EMBL/GenBank/DDBJ whole genome shotgun (WGS) entry which is preliminary data.</text>
</comment>
<keyword evidence="4 6" id="KW-1133">Transmembrane helix</keyword>
<dbReference type="PANTHER" id="PTHR33406:SF13">
    <property type="entry name" value="MEMBRANE PROTEIN YDFJ"/>
    <property type="match status" value="1"/>
</dbReference>
<keyword evidence="3 6" id="KW-0812">Transmembrane</keyword>
<dbReference type="InterPro" id="IPR000731">
    <property type="entry name" value="SSD"/>
</dbReference>
<keyword evidence="9" id="KW-1185">Reference proteome</keyword>
<dbReference type="PANTHER" id="PTHR33406">
    <property type="entry name" value="MEMBRANE PROTEIN MJ1562-RELATED"/>
    <property type="match status" value="1"/>
</dbReference>
<feature type="transmembrane region" description="Helical" evidence="6">
    <location>
        <begin position="454"/>
        <end position="477"/>
    </location>
</feature>
<dbReference type="AlphaFoldDB" id="A0A3N5B4G8"/>
<organism evidence="8 9">
    <name type="scientific">Aquisalibacillus elongatus</name>
    <dbReference type="NCBI Taxonomy" id="485577"/>
    <lineage>
        <taxon>Bacteria</taxon>
        <taxon>Bacillati</taxon>
        <taxon>Bacillota</taxon>
        <taxon>Bacilli</taxon>
        <taxon>Bacillales</taxon>
        <taxon>Bacillaceae</taxon>
        <taxon>Aquisalibacillus</taxon>
    </lineage>
</organism>
<dbReference type="InterPro" id="IPR050545">
    <property type="entry name" value="Mycobact_MmpL"/>
</dbReference>
<proteinExistence type="predicted"/>
<dbReference type="Gene3D" id="1.20.1640.10">
    <property type="entry name" value="Multidrug efflux transporter AcrB transmembrane domain"/>
    <property type="match status" value="2"/>
</dbReference>
<evidence type="ECO:0000256" key="6">
    <source>
        <dbReference type="SAM" id="Phobius"/>
    </source>
</evidence>
<name>A0A3N5B4G8_9BACI</name>
<evidence type="ECO:0000313" key="8">
    <source>
        <dbReference type="EMBL" id="RPF52213.1"/>
    </source>
</evidence>
<dbReference type="InterPro" id="IPR004869">
    <property type="entry name" value="MMPL_dom"/>
</dbReference>
<feature type="transmembrane region" description="Helical" evidence="6">
    <location>
        <begin position="373"/>
        <end position="393"/>
    </location>
</feature>
<dbReference type="Pfam" id="PF03176">
    <property type="entry name" value="MMPL"/>
    <property type="match status" value="1"/>
</dbReference>
<evidence type="ECO:0000256" key="5">
    <source>
        <dbReference type="ARBA" id="ARBA00023136"/>
    </source>
</evidence>
<keyword evidence="2" id="KW-1003">Cell membrane</keyword>
<dbReference type="SUPFAM" id="SSF82866">
    <property type="entry name" value="Multidrug efflux transporter AcrB transmembrane domain"/>
    <property type="match status" value="2"/>
</dbReference>
<comment type="subcellular location">
    <subcellularLocation>
        <location evidence="1">Cell membrane</location>
        <topology evidence="1">Multi-pass membrane protein</topology>
    </subcellularLocation>
</comment>
<dbReference type="GO" id="GO:0005886">
    <property type="term" value="C:plasma membrane"/>
    <property type="evidence" value="ECO:0007669"/>
    <property type="project" value="UniProtKB-SubCell"/>
</dbReference>
<evidence type="ECO:0000256" key="3">
    <source>
        <dbReference type="ARBA" id="ARBA00022692"/>
    </source>
</evidence>
<feature type="transmembrane region" description="Helical" evidence="6">
    <location>
        <begin position="346"/>
        <end position="367"/>
    </location>
</feature>
<accession>A0A3N5B4G8</accession>
<feature type="transmembrane region" description="Helical" evidence="6">
    <location>
        <begin position="58"/>
        <end position="80"/>
    </location>
</feature>
<sequence>MKKRMDRLTKTRSQAKKSLKITIQKMAPAVLTALIATTLGFIALYTSPVPMIQDFGKMLSLGMIISFIVGVFILIPLLYIRDGFFRESEVKIEQKSISISTFDRFLNWWTNKVMMFRWVILIVAIGLAALGIVLDLEAPAETDVETFMPQESEALADINYVREVLGSTSQVSLIYEGEDILSDSTLTWVERISEDIVAEFPNEVVKIQSLPELLDTIEQEQRSLEISSNSTYGFEDSATVNKVDLIELLPEDQRNRFINTTNTKGVIHINIEKMSTEELESFVEELKSFIEGNRIGSLETTLTGQSILDLEMVTALTTGRYQMTLLGMALVFLGLLAIYRRPEKAIIPLLPILLIVGWSGLVVYGLGIEYTPLTATLGALIIGIGTEFTILLMERYYEERQAGASNRTAILIANQKIGKAIFASALTTIGGFSALLFSDFAILSDFGMMTLINIGLALISTILVLPALLMIVGPWIYREKLRQSI</sequence>
<protein>
    <submittedName>
        <fullName evidence="8">Hydrophobe/amphiphile efflux-3 (HAE3) family protein</fullName>
    </submittedName>
</protein>
<feature type="transmembrane region" description="Helical" evidence="6">
    <location>
        <begin position="114"/>
        <end position="134"/>
    </location>
</feature>
<reference evidence="8 9" key="1">
    <citation type="submission" date="2018-11" db="EMBL/GenBank/DDBJ databases">
        <title>Genomic Encyclopedia of Type Strains, Phase IV (KMG-IV): sequencing the most valuable type-strain genomes for metagenomic binning, comparative biology and taxonomic classification.</title>
        <authorList>
            <person name="Goeker M."/>
        </authorList>
    </citation>
    <scope>NUCLEOTIDE SEQUENCE [LARGE SCALE GENOMIC DNA]</scope>
    <source>
        <strain evidence="8 9">DSM 18090</strain>
    </source>
</reference>
<feature type="transmembrane region" description="Helical" evidence="6">
    <location>
        <begin position="420"/>
        <end position="442"/>
    </location>
</feature>
<dbReference type="PROSITE" id="PS50156">
    <property type="entry name" value="SSD"/>
    <property type="match status" value="1"/>
</dbReference>
<keyword evidence="5 6" id="KW-0472">Membrane</keyword>
<evidence type="ECO:0000256" key="4">
    <source>
        <dbReference type="ARBA" id="ARBA00022989"/>
    </source>
</evidence>
<gene>
    <name evidence="8" type="ORF">EDC24_2204</name>
</gene>
<feature type="domain" description="SSD" evidence="7">
    <location>
        <begin position="362"/>
        <end position="471"/>
    </location>
</feature>
<evidence type="ECO:0000259" key="7">
    <source>
        <dbReference type="PROSITE" id="PS50156"/>
    </source>
</evidence>
<evidence type="ECO:0000256" key="1">
    <source>
        <dbReference type="ARBA" id="ARBA00004651"/>
    </source>
</evidence>
<evidence type="ECO:0000313" key="9">
    <source>
        <dbReference type="Proteomes" id="UP000276443"/>
    </source>
</evidence>
<dbReference type="EMBL" id="RKRF01000010">
    <property type="protein sequence ID" value="RPF52213.1"/>
    <property type="molecule type" value="Genomic_DNA"/>
</dbReference>
<evidence type="ECO:0000256" key="2">
    <source>
        <dbReference type="ARBA" id="ARBA00022475"/>
    </source>
</evidence>
<feature type="transmembrane region" description="Helical" evidence="6">
    <location>
        <begin position="321"/>
        <end position="339"/>
    </location>
</feature>